<evidence type="ECO:0000256" key="1">
    <source>
        <dbReference type="ARBA" id="ARBA00006739"/>
    </source>
</evidence>
<dbReference type="GO" id="GO:0016757">
    <property type="term" value="F:glycosyltransferase activity"/>
    <property type="evidence" value="ECO:0007669"/>
    <property type="project" value="UniProtKB-KW"/>
</dbReference>
<proteinExistence type="inferred from homology"/>
<dbReference type="Gene3D" id="3.90.550.10">
    <property type="entry name" value="Spore Coat Polysaccharide Biosynthesis Protein SpsA, Chain A"/>
    <property type="match status" value="1"/>
</dbReference>
<dbReference type="EMBL" id="QTJU01000008">
    <property type="protein sequence ID" value="RFM26689.1"/>
    <property type="molecule type" value="Genomic_DNA"/>
</dbReference>
<sequence>MDMDKVYIVLLNYNAWQDTVACIQSILKQSYAQYEIVVVDNMSTNDSRTQLITWARQLPAAQGWQLLQYNHLQFDTITGNPQPVISFIWSDKNGGFAYGNNIGMRYSLQQTGPHFIWLLNNDTVVFEDTLTNMVRFFIQQQAVQKTGMAGCLQLYYHDPSQVQIMYGRYNYRFGLASEYGARMPLQQAQQLPDVPVDYLSGACMLTHSSVIERIGLMSEDYFLFFEELDLAVRLKNAGYALVYCKDARILHKHGVSINGGTTSGTRPFADYHHFRSEYIFVRKYYRRYILFYLLVTGMQLTNRLIRGRFSNLKALVKGTMDGLRYTPQKKEQAL</sequence>
<dbReference type="InterPro" id="IPR029044">
    <property type="entry name" value="Nucleotide-diphossugar_trans"/>
</dbReference>
<accession>A0A3E1NFE9</accession>
<dbReference type="SUPFAM" id="SSF53448">
    <property type="entry name" value="Nucleotide-diphospho-sugar transferases"/>
    <property type="match status" value="1"/>
</dbReference>
<name>A0A3E1NFE9_9BACT</name>
<evidence type="ECO:0000313" key="5">
    <source>
        <dbReference type="Proteomes" id="UP000261284"/>
    </source>
</evidence>
<comment type="caution">
    <text evidence="4">The sequence shown here is derived from an EMBL/GenBank/DDBJ whole genome shotgun (WGS) entry which is preliminary data.</text>
</comment>
<reference evidence="4 5" key="1">
    <citation type="submission" date="2018-08" db="EMBL/GenBank/DDBJ databases">
        <title>Chitinophagaceae sp. K23C18032701, a novel bacterium isolated from forest soil.</title>
        <authorList>
            <person name="Wang C."/>
        </authorList>
    </citation>
    <scope>NUCLEOTIDE SEQUENCE [LARGE SCALE GENOMIC DNA]</scope>
    <source>
        <strain evidence="4 5">K23C18032701</strain>
    </source>
</reference>
<evidence type="ECO:0000256" key="3">
    <source>
        <dbReference type="ARBA" id="ARBA00022679"/>
    </source>
</evidence>
<dbReference type="AlphaFoldDB" id="A0A3E1NFE9"/>
<dbReference type="PANTHER" id="PTHR43179:SF12">
    <property type="entry name" value="GALACTOFURANOSYLTRANSFERASE GLFT2"/>
    <property type="match status" value="1"/>
</dbReference>
<dbReference type="Proteomes" id="UP000261284">
    <property type="component" value="Unassembled WGS sequence"/>
</dbReference>
<evidence type="ECO:0000313" key="4">
    <source>
        <dbReference type="EMBL" id="RFM26689.1"/>
    </source>
</evidence>
<keyword evidence="3 4" id="KW-0808">Transferase</keyword>
<gene>
    <name evidence="4" type="ORF">DXN05_19165</name>
</gene>
<dbReference type="CDD" id="cd04186">
    <property type="entry name" value="GT_2_like_c"/>
    <property type="match status" value="1"/>
</dbReference>
<comment type="similarity">
    <text evidence="1">Belongs to the glycosyltransferase 2 family.</text>
</comment>
<evidence type="ECO:0000256" key="2">
    <source>
        <dbReference type="ARBA" id="ARBA00022676"/>
    </source>
</evidence>
<organism evidence="4 5">
    <name type="scientific">Deminuibacter soli</name>
    <dbReference type="NCBI Taxonomy" id="2291815"/>
    <lineage>
        <taxon>Bacteria</taxon>
        <taxon>Pseudomonadati</taxon>
        <taxon>Bacteroidota</taxon>
        <taxon>Chitinophagia</taxon>
        <taxon>Chitinophagales</taxon>
        <taxon>Chitinophagaceae</taxon>
        <taxon>Deminuibacter</taxon>
    </lineage>
</organism>
<keyword evidence="2" id="KW-0328">Glycosyltransferase</keyword>
<dbReference type="PANTHER" id="PTHR43179">
    <property type="entry name" value="RHAMNOSYLTRANSFERASE WBBL"/>
    <property type="match status" value="1"/>
</dbReference>
<dbReference type="RefSeq" id="WP_116848893.1">
    <property type="nucleotide sequence ID" value="NZ_QTJU01000008.1"/>
</dbReference>
<protein>
    <submittedName>
        <fullName evidence="4">Glycosyltransferase family 2 protein</fullName>
    </submittedName>
</protein>
<dbReference type="OrthoDB" id="9771846at2"/>
<dbReference type="Pfam" id="PF13641">
    <property type="entry name" value="Glyco_tranf_2_3"/>
    <property type="match status" value="1"/>
</dbReference>
<keyword evidence="5" id="KW-1185">Reference proteome</keyword>